<dbReference type="Gene3D" id="2.30.30.30">
    <property type="match status" value="1"/>
</dbReference>
<evidence type="ECO:0000256" key="6">
    <source>
        <dbReference type="ARBA" id="ARBA00022917"/>
    </source>
</evidence>
<evidence type="ECO:0000313" key="13">
    <source>
        <dbReference type="Proteomes" id="UP000035444"/>
    </source>
</evidence>
<dbReference type="NCBIfam" id="TIGR00038">
    <property type="entry name" value="efp"/>
    <property type="match status" value="1"/>
</dbReference>
<dbReference type="NCBIfam" id="NF001810">
    <property type="entry name" value="PRK00529.1"/>
    <property type="match status" value="1"/>
</dbReference>
<evidence type="ECO:0000256" key="9">
    <source>
        <dbReference type="RuleBase" id="RU004389"/>
    </source>
</evidence>
<dbReference type="InterPro" id="IPR001059">
    <property type="entry name" value="Transl_elong_P/YeiP_cen"/>
</dbReference>
<evidence type="ECO:0000256" key="3">
    <source>
        <dbReference type="ARBA" id="ARBA00009479"/>
    </source>
</evidence>
<gene>
    <name evidence="7" type="primary">efp</name>
    <name evidence="12" type="ORF">WH96_00850</name>
</gene>
<dbReference type="EMBL" id="LAQL01000002">
    <property type="protein sequence ID" value="KLN62121.1"/>
    <property type="molecule type" value="Genomic_DNA"/>
</dbReference>
<dbReference type="PANTHER" id="PTHR30053:SF14">
    <property type="entry name" value="TRANSLATION ELONGATION FACTOR KOW-LIKE DOMAIN-CONTAINING PROTEIN"/>
    <property type="match status" value="1"/>
</dbReference>
<dbReference type="FunFam" id="2.40.50.140:FF:000009">
    <property type="entry name" value="Elongation factor P"/>
    <property type="match status" value="1"/>
</dbReference>
<keyword evidence="4 7" id="KW-0963">Cytoplasm</keyword>
<sequence length="188" mass="21039">MKINGNAIRPGNIIEHKGRLMRAMKTQHTQPGKGGAYLQVELKDIRDGTKMNERFRASEDVDRVRLDQIEYQFLFREDDMLTFMNNESYEQIALHEDMVGEPVIFLQDGMTVSIELYEEEPISVVLPDTVICEVVEADAVVKGQTASSSYKPGVLDNGARILVPPHIAAGTRIVVNTADGSYVERAKD</sequence>
<keyword evidence="6 7" id="KW-0648">Protein biosynthesis</keyword>
<dbReference type="SMART" id="SM00841">
    <property type="entry name" value="Elong-fact-P_C"/>
    <property type="match status" value="1"/>
</dbReference>
<dbReference type="Gene3D" id="2.40.50.140">
    <property type="entry name" value="Nucleic acid-binding proteins"/>
    <property type="match status" value="2"/>
</dbReference>
<dbReference type="CDD" id="cd05794">
    <property type="entry name" value="S1_EF-P_repeat_2"/>
    <property type="match status" value="1"/>
</dbReference>
<evidence type="ECO:0000313" key="12">
    <source>
        <dbReference type="EMBL" id="KLN62121.1"/>
    </source>
</evidence>
<dbReference type="InterPro" id="IPR020599">
    <property type="entry name" value="Transl_elong_fac_P/YeiP"/>
</dbReference>
<dbReference type="InterPro" id="IPR008991">
    <property type="entry name" value="Translation_prot_SH3-like_sf"/>
</dbReference>
<evidence type="ECO:0000256" key="2">
    <source>
        <dbReference type="ARBA" id="ARBA00004815"/>
    </source>
</evidence>
<reference evidence="12 13" key="1">
    <citation type="submission" date="2015-03" db="EMBL/GenBank/DDBJ databases">
        <title>Genome Sequence of Kiloniella spongiae MEBiC09566, isolated from a marine sponge.</title>
        <authorList>
            <person name="Shao Z."/>
            <person name="Wang L."/>
            <person name="Li X."/>
        </authorList>
    </citation>
    <scope>NUCLEOTIDE SEQUENCE [LARGE SCALE GENOMIC DNA]</scope>
    <source>
        <strain evidence="12 13">MEBiC09566</strain>
    </source>
</reference>
<dbReference type="SUPFAM" id="SSF50104">
    <property type="entry name" value="Translation proteins SH3-like domain"/>
    <property type="match status" value="1"/>
</dbReference>
<evidence type="ECO:0000256" key="4">
    <source>
        <dbReference type="ARBA" id="ARBA00022490"/>
    </source>
</evidence>
<dbReference type="InterPro" id="IPR011768">
    <property type="entry name" value="Transl_elongation_fac_P"/>
</dbReference>
<evidence type="ECO:0000259" key="11">
    <source>
        <dbReference type="SMART" id="SM01185"/>
    </source>
</evidence>
<dbReference type="PATRIC" id="fig|1489064.4.peg.1085"/>
<dbReference type="InterPro" id="IPR012340">
    <property type="entry name" value="NA-bd_OB-fold"/>
</dbReference>
<dbReference type="Pfam" id="PF08207">
    <property type="entry name" value="EFP_N"/>
    <property type="match status" value="1"/>
</dbReference>
<proteinExistence type="inferred from homology"/>
<dbReference type="STRING" id="1489064.WH96_00850"/>
<dbReference type="GO" id="GO:0003746">
    <property type="term" value="F:translation elongation factor activity"/>
    <property type="evidence" value="ECO:0007669"/>
    <property type="project" value="UniProtKB-UniRule"/>
</dbReference>
<evidence type="ECO:0000256" key="5">
    <source>
        <dbReference type="ARBA" id="ARBA00022768"/>
    </source>
</evidence>
<dbReference type="InterPro" id="IPR013185">
    <property type="entry name" value="Transl_elong_KOW-like"/>
</dbReference>
<dbReference type="HAMAP" id="MF_00141">
    <property type="entry name" value="EF_P"/>
    <property type="match status" value="1"/>
</dbReference>
<evidence type="ECO:0000256" key="8">
    <source>
        <dbReference type="NCBIfam" id="TIGR00038"/>
    </source>
</evidence>
<dbReference type="InterPro" id="IPR014722">
    <property type="entry name" value="Rib_uL2_dom2"/>
</dbReference>
<dbReference type="OrthoDB" id="9801844at2"/>
<dbReference type="InterPro" id="IPR015365">
    <property type="entry name" value="Elong-fact-P_C"/>
</dbReference>
<name>A0A0H2MIW0_9PROT</name>
<keyword evidence="5 7" id="KW-0251">Elongation factor</keyword>
<dbReference type="AlphaFoldDB" id="A0A0H2MIW0"/>
<evidence type="ECO:0000259" key="10">
    <source>
        <dbReference type="SMART" id="SM00841"/>
    </source>
</evidence>
<dbReference type="UniPathway" id="UPA00345"/>
<dbReference type="FunFam" id="2.40.50.140:FF:000004">
    <property type="entry name" value="Elongation factor P"/>
    <property type="match status" value="1"/>
</dbReference>
<dbReference type="RefSeq" id="WP_047762249.1">
    <property type="nucleotide sequence ID" value="NZ_LAQL01000002.1"/>
</dbReference>
<comment type="subcellular location">
    <subcellularLocation>
        <location evidence="1 7">Cytoplasm</location>
    </subcellularLocation>
</comment>
<dbReference type="GO" id="GO:0005829">
    <property type="term" value="C:cytosol"/>
    <property type="evidence" value="ECO:0007669"/>
    <property type="project" value="UniProtKB-ARBA"/>
</dbReference>
<dbReference type="SMART" id="SM01185">
    <property type="entry name" value="EFP"/>
    <property type="match status" value="1"/>
</dbReference>
<comment type="similarity">
    <text evidence="3 7 9">Belongs to the elongation factor P family.</text>
</comment>
<comment type="function">
    <text evidence="7">Involved in peptide bond synthesis. Stimulates efficient translation and peptide-bond synthesis on native or reconstituted 70S ribosomes in vitro. Probably functions indirectly by altering the affinity of the ribosome for aminoacyl-tRNA, thus increasing their reactivity as acceptors for peptidyl transferase.</text>
</comment>
<evidence type="ECO:0000256" key="7">
    <source>
        <dbReference type="HAMAP-Rule" id="MF_00141"/>
    </source>
</evidence>
<feature type="domain" description="Translation elongation factor P/YeiP central" evidence="11">
    <location>
        <begin position="68"/>
        <end position="122"/>
    </location>
</feature>
<dbReference type="Proteomes" id="UP000035444">
    <property type="component" value="Unassembled WGS sequence"/>
</dbReference>
<evidence type="ECO:0000256" key="1">
    <source>
        <dbReference type="ARBA" id="ARBA00004496"/>
    </source>
</evidence>
<comment type="caution">
    <text evidence="12">The sequence shown here is derived from an EMBL/GenBank/DDBJ whole genome shotgun (WGS) entry which is preliminary data.</text>
</comment>
<comment type="pathway">
    <text evidence="2 7">Protein biosynthesis; polypeptide chain elongation.</text>
</comment>
<dbReference type="Pfam" id="PF09285">
    <property type="entry name" value="Elong-fact-P_C"/>
    <property type="match status" value="1"/>
</dbReference>
<dbReference type="PANTHER" id="PTHR30053">
    <property type="entry name" value="ELONGATION FACTOR P"/>
    <property type="match status" value="1"/>
</dbReference>
<dbReference type="SUPFAM" id="SSF50249">
    <property type="entry name" value="Nucleic acid-binding proteins"/>
    <property type="match status" value="2"/>
</dbReference>
<dbReference type="GO" id="GO:0043043">
    <property type="term" value="P:peptide biosynthetic process"/>
    <property type="evidence" value="ECO:0007669"/>
    <property type="project" value="InterPro"/>
</dbReference>
<protein>
    <recommendedName>
        <fullName evidence="7 8">Elongation factor P</fullName>
        <shortName evidence="7">EF-P</shortName>
    </recommendedName>
</protein>
<feature type="domain" description="Elongation factor P C-terminal" evidence="10">
    <location>
        <begin position="130"/>
        <end position="185"/>
    </location>
</feature>
<dbReference type="FunFam" id="2.30.30.30:FF:000003">
    <property type="entry name" value="Elongation factor P"/>
    <property type="match status" value="1"/>
</dbReference>
<dbReference type="Pfam" id="PF01132">
    <property type="entry name" value="EFP"/>
    <property type="match status" value="1"/>
</dbReference>
<keyword evidence="13" id="KW-1185">Reference proteome</keyword>
<organism evidence="12 13">
    <name type="scientific">Kiloniella spongiae</name>
    <dbReference type="NCBI Taxonomy" id="1489064"/>
    <lineage>
        <taxon>Bacteria</taxon>
        <taxon>Pseudomonadati</taxon>
        <taxon>Pseudomonadota</taxon>
        <taxon>Alphaproteobacteria</taxon>
        <taxon>Rhodospirillales</taxon>
        <taxon>Kiloniellaceae</taxon>
        <taxon>Kiloniella</taxon>
    </lineage>
</organism>
<dbReference type="CDD" id="cd04470">
    <property type="entry name" value="S1_EF-P_repeat_1"/>
    <property type="match status" value="1"/>
</dbReference>
<accession>A0A0H2MIW0</accession>
<dbReference type="PIRSF" id="PIRSF005901">
    <property type="entry name" value="EF-P"/>
    <property type="match status" value="1"/>
</dbReference>